<proteinExistence type="predicted"/>
<dbReference type="EMBL" id="BGPR01000002">
    <property type="protein sequence ID" value="GBL72709.1"/>
    <property type="molecule type" value="Genomic_DNA"/>
</dbReference>
<evidence type="ECO:0000259" key="1">
    <source>
        <dbReference type="Pfam" id="PF16087"/>
    </source>
</evidence>
<evidence type="ECO:0000313" key="3">
    <source>
        <dbReference type="Proteomes" id="UP000499080"/>
    </source>
</evidence>
<evidence type="ECO:0000313" key="2">
    <source>
        <dbReference type="EMBL" id="GBL72709.1"/>
    </source>
</evidence>
<dbReference type="InterPro" id="IPR032135">
    <property type="entry name" value="DUF4817"/>
</dbReference>
<protein>
    <recommendedName>
        <fullName evidence="1">DUF4817 domain-containing protein</fullName>
    </recommendedName>
</protein>
<name>A0A4Y2A015_ARAVE</name>
<dbReference type="AlphaFoldDB" id="A0A4Y2A015"/>
<dbReference type="OrthoDB" id="6611281at2759"/>
<feature type="domain" description="DUF4817" evidence="1">
    <location>
        <begin position="3"/>
        <end position="54"/>
    </location>
</feature>
<sequence length="108" mass="12870">MATVQEKAMCVLWFFETKSVITTQRRFRTTYKKDPPSDNAIRRWLTQFQETGSVLHRKGREDRAPRRKMLIASKKRLLAVHENQLDKQLCSYICRIRRYGTFSITAFI</sequence>
<keyword evidence="3" id="KW-1185">Reference proteome</keyword>
<dbReference type="Proteomes" id="UP000499080">
    <property type="component" value="Unassembled WGS sequence"/>
</dbReference>
<gene>
    <name evidence="2" type="ORF">AVEN_127946_1</name>
</gene>
<organism evidence="2 3">
    <name type="scientific">Araneus ventricosus</name>
    <name type="common">Orbweaver spider</name>
    <name type="synonym">Epeira ventricosa</name>
    <dbReference type="NCBI Taxonomy" id="182803"/>
    <lineage>
        <taxon>Eukaryota</taxon>
        <taxon>Metazoa</taxon>
        <taxon>Ecdysozoa</taxon>
        <taxon>Arthropoda</taxon>
        <taxon>Chelicerata</taxon>
        <taxon>Arachnida</taxon>
        <taxon>Araneae</taxon>
        <taxon>Araneomorphae</taxon>
        <taxon>Entelegynae</taxon>
        <taxon>Araneoidea</taxon>
        <taxon>Araneidae</taxon>
        <taxon>Araneus</taxon>
    </lineage>
</organism>
<accession>A0A4Y2A015</accession>
<comment type="caution">
    <text evidence="2">The sequence shown here is derived from an EMBL/GenBank/DDBJ whole genome shotgun (WGS) entry which is preliminary data.</text>
</comment>
<dbReference type="Pfam" id="PF16087">
    <property type="entry name" value="DUF4817"/>
    <property type="match status" value="1"/>
</dbReference>
<reference evidence="2 3" key="1">
    <citation type="journal article" date="2019" name="Sci. Rep.">
        <title>Orb-weaving spider Araneus ventricosus genome elucidates the spidroin gene catalogue.</title>
        <authorList>
            <person name="Kono N."/>
            <person name="Nakamura H."/>
            <person name="Ohtoshi R."/>
            <person name="Moran D.A.P."/>
            <person name="Shinohara A."/>
            <person name="Yoshida Y."/>
            <person name="Fujiwara M."/>
            <person name="Mori M."/>
            <person name="Tomita M."/>
            <person name="Arakawa K."/>
        </authorList>
    </citation>
    <scope>NUCLEOTIDE SEQUENCE [LARGE SCALE GENOMIC DNA]</scope>
</reference>